<feature type="transmembrane region" description="Helical" evidence="2">
    <location>
        <begin position="395"/>
        <end position="420"/>
    </location>
</feature>
<keyword evidence="2" id="KW-1133">Transmembrane helix</keyword>
<organism evidence="3 4">
    <name type="scientific">Lichtheimia ornata</name>
    <dbReference type="NCBI Taxonomy" id="688661"/>
    <lineage>
        <taxon>Eukaryota</taxon>
        <taxon>Fungi</taxon>
        <taxon>Fungi incertae sedis</taxon>
        <taxon>Mucoromycota</taxon>
        <taxon>Mucoromycotina</taxon>
        <taxon>Mucoromycetes</taxon>
        <taxon>Mucorales</taxon>
        <taxon>Lichtheimiaceae</taxon>
        <taxon>Lichtheimia</taxon>
    </lineage>
</organism>
<feature type="compositionally biased region" description="Low complexity" evidence="1">
    <location>
        <begin position="24"/>
        <end position="45"/>
    </location>
</feature>
<proteinExistence type="predicted"/>
<feature type="region of interest" description="Disordered" evidence="1">
    <location>
        <begin position="1"/>
        <end position="45"/>
    </location>
</feature>
<evidence type="ECO:0000256" key="1">
    <source>
        <dbReference type="SAM" id="MobiDB-lite"/>
    </source>
</evidence>
<feature type="compositionally biased region" description="Low complexity" evidence="1">
    <location>
        <begin position="98"/>
        <end position="122"/>
    </location>
</feature>
<feature type="compositionally biased region" description="Low complexity" evidence="1">
    <location>
        <begin position="133"/>
        <end position="147"/>
    </location>
</feature>
<name>A0AAD7VC69_9FUNG</name>
<feature type="transmembrane region" description="Helical" evidence="2">
    <location>
        <begin position="650"/>
        <end position="676"/>
    </location>
</feature>
<feature type="region of interest" description="Disordered" evidence="1">
    <location>
        <begin position="85"/>
        <end position="167"/>
    </location>
</feature>
<feature type="transmembrane region" description="Helical" evidence="2">
    <location>
        <begin position="361"/>
        <end position="383"/>
    </location>
</feature>
<gene>
    <name evidence="3" type="ORF">O0I10_002160</name>
</gene>
<evidence type="ECO:0000313" key="4">
    <source>
        <dbReference type="Proteomes" id="UP001234581"/>
    </source>
</evidence>
<dbReference type="Proteomes" id="UP001234581">
    <property type="component" value="Unassembled WGS sequence"/>
</dbReference>
<evidence type="ECO:0000256" key="2">
    <source>
        <dbReference type="SAM" id="Phobius"/>
    </source>
</evidence>
<reference evidence="3 4" key="1">
    <citation type="submission" date="2023-03" db="EMBL/GenBank/DDBJ databases">
        <title>Genome sequence of Lichtheimia ornata CBS 291.66.</title>
        <authorList>
            <person name="Mohabir J.T."/>
            <person name="Shea T.P."/>
            <person name="Kurbessoian T."/>
            <person name="Berby B."/>
            <person name="Fontaine J."/>
            <person name="Livny J."/>
            <person name="Gnirke A."/>
            <person name="Stajich J.E."/>
            <person name="Cuomo C.A."/>
        </authorList>
    </citation>
    <scope>NUCLEOTIDE SEQUENCE [LARGE SCALE GENOMIC DNA]</scope>
    <source>
        <strain evidence="3">CBS 291.66</strain>
    </source>
</reference>
<feature type="transmembrane region" description="Helical" evidence="2">
    <location>
        <begin position="502"/>
        <end position="523"/>
    </location>
</feature>
<protein>
    <submittedName>
        <fullName evidence="3">Uncharacterized protein</fullName>
    </submittedName>
</protein>
<accession>A0AAD7VC69</accession>
<keyword evidence="2" id="KW-0812">Transmembrane</keyword>
<feature type="transmembrane region" description="Helical" evidence="2">
    <location>
        <begin position="458"/>
        <end position="479"/>
    </location>
</feature>
<comment type="caution">
    <text evidence="3">The sequence shown here is derived from an EMBL/GenBank/DDBJ whole genome shotgun (WGS) entry which is preliminary data.</text>
</comment>
<feature type="compositionally biased region" description="Low complexity" evidence="1">
    <location>
        <begin position="197"/>
        <end position="206"/>
    </location>
</feature>
<feature type="region of interest" description="Disordered" evidence="1">
    <location>
        <begin position="197"/>
        <end position="222"/>
    </location>
</feature>
<feature type="compositionally biased region" description="Basic and acidic residues" evidence="1">
    <location>
        <begin position="1"/>
        <end position="20"/>
    </location>
</feature>
<feature type="transmembrane region" description="Helical" evidence="2">
    <location>
        <begin position="560"/>
        <end position="589"/>
    </location>
</feature>
<dbReference type="RefSeq" id="XP_058346745.1">
    <property type="nucleotide sequence ID" value="XM_058482247.1"/>
</dbReference>
<sequence length="691" mass="77802">MSTEETNGKGHQQDDADERTALIQSSSQSYSTQEQQQQQQQQEEQQILTTVVDVEAGVATNTVEQEERPMVSEVLMTKTVKKVIRQHRRAQVYISEQSSSTSSSSKRVSKNTSTTTTTPSPVALLQRRGSNTSSSSSSSSDSSSSSSSDEEENQRVPIGNGHQRVRKRDQIKNALKSATQQWKDKHGWSSSLFLQRQEGNNQQQQQHAVDSSEEPLPPLPVTPLTLPPVEVDIYRVTGVASVCTLLAMAKKNDEKTQRLAISTLHHSIKATAHTRPMILREVLIRPHLKGLCALEWAVENECHLFLADRLVQSVMHDAWWLYGAADDWNKQKPDQHPYAVWSPYQWMPDYFARWASPRYQALAGLACGIVYLALHLATVANVDYQGTNHVHPFEYAYYVFVSSDALLFFTCTLVHPLIAARRPSSYVTLTTVGLLVSSFVIRFVGLFAIHNLERQAHLLYWSYTLLAWATPLMFFRVVLWHDNLCWNVYKARFLVGRCVVEALWAIGLGVMALVAFWLGLAALQRDDTSVWAMLRYLALGALHAPAIAETLYFQPVAAGIMLFVYLVVMILLVGSLIVASVLTTLIATYPHLDIEHNKFLARRASCRPSYGVFIPNFAIGLVIGAVRLLFTKVFKMDPNSSSCVLWLDRIHQVLWFIVFLPVIVLVALIEGIVFLYHKIRYSLSSGYHQIK</sequence>
<feature type="transmembrane region" description="Helical" evidence="2">
    <location>
        <begin position="426"/>
        <end position="449"/>
    </location>
</feature>
<feature type="transmembrane region" description="Helical" evidence="2">
    <location>
        <begin position="610"/>
        <end position="630"/>
    </location>
</feature>
<dbReference type="AlphaFoldDB" id="A0AAD7VC69"/>
<keyword evidence="2" id="KW-0472">Membrane</keyword>
<evidence type="ECO:0000313" key="3">
    <source>
        <dbReference type="EMBL" id="KAJ8661832.1"/>
    </source>
</evidence>
<dbReference type="EMBL" id="JARTCD010000006">
    <property type="protein sequence ID" value="KAJ8661832.1"/>
    <property type="molecule type" value="Genomic_DNA"/>
</dbReference>
<keyword evidence="4" id="KW-1185">Reference proteome</keyword>
<dbReference type="GeneID" id="83209578"/>
<feature type="transmembrane region" description="Helical" evidence="2">
    <location>
        <begin position="530"/>
        <end position="548"/>
    </location>
</feature>